<reference evidence="1" key="1">
    <citation type="submission" date="2021-06" db="EMBL/GenBank/DDBJ databases">
        <authorList>
            <person name="Kallberg Y."/>
            <person name="Tangrot J."/>
            <person name="Rosling A."/>
        </authorList>
    </citation>
    <scope>NUCLEOTIDE SEQUENCE</scope>
    <source>
        <strain evidence="1">CL356</strain>
    </source>
</reference>
<evidence type="ECO:0000313" key="1">
    <source>
        <dbReference type="EMBL" id="CAG8699119.1"/>
    </source>
</evidence>
<protein>
    <submittedName>
        <fullName evidence="1">1011_t:CDS:1</fullName>
    </submittedName>
</protein>
<sequence>MWFVIITSEKNALIDNNGFTIQGGRAATFPLNLLGWEVDVVNTVKLRRLQAVLGDNGKLYVAAD</sequence>
<dbReference type="Proteomes" id="UP000789525">
    <property type="component" value="Unassembled WGS sequence"/>
</dbReference>
<name>A0ACA9PCH6_9GLOM</name>
<comment type="caution">
    <text evidence="1">The sequence shown here is derived from an EMBL/GenBank/DDBJ whole genome shotgun (WGS) entry which is preliminary data.</text>
</comment>
<evidence type="ECO:0000313" key="2">
    <source>
        <dbReference type="Proteomes" id="UP000789525"/>
    </source>
</evidence>
<dbReference type="EMBL" id="CAJVPT010031774">
    <property type="protein sequence ID" value="CAG8699119.1"/>
    <property type="molecule type" value="Genomic_DNA"/>
</dbReference>
<feature type="non-terminal residue" evidence="1">
    <location>
        <position position="64"/>
    </location>
</feature>
<organism evidence="1 2">
    <name type="scientific">Acaulospora colombiana</name>
    <dbReference type="NCBI Taxonomy" id="27376"/>
    <lineage>
        <taxon>Eukaryota</taxon>
        <taxon>Fungi</taxon>
        <taxon>Fungi incertae sedis</taxon>
        <taxon>Mucoromycota</taxon>
        <taxon>Glomeromycotina</taxon>
        <taxon>Glomeromycetes</taxon>
        <taxon>Diversisporales</taxon>
        <taxon>Acaulosporaceae</taxon>
        <taxon>Acaulospora</taxon>
    </lineage>
</organism>
<gene>
    <name evidence="1" type="ORF">ACOLOM_LOCUS10162</name>
</gene>
<proteinExistence type="predicted"/>
<keyword evidence="2" id="KW-1185">Reference proteome</keyword>
<accession>A0ACA9PCH6</accession>